<evidence type="ECO:0000256" key="1">
    <source>
        <dbReference type="SAM" id="MobiDB-lite"/>
    </source>
</evidence>
<feature type="compositionally biased region" description="Basic and acidic residues" evidence="1">
    <location>
        <begin position="43"/>
        <end position="56"/>
    </location>
</feature>
<gene>
    <name evidence="2" type="ORF">Syun_009950</name>
</gene>
<dbReference type="EMBL" id="JBBNAF010000004">
    <property type="protein sequence ID" value="KAK9151641.1"/>
    <property type="molecule type" value="Genomic_DNA"/>
</dbReference>
<name>A0AAP0KFG5_9MAGN</name>
<evidence type="ECO:0000313" key="2">
    <source>
        <dbReference type="EMBL" id="KAK9151641.1"/>
    </source>
</evidence>
<accession>A0AAP0KFG5</accession>
<evidence type="ECO:0000313" key="3">
    <source>
        <dbReference type="Proteomes" id="UP001420932"/>
    </source>
</evidence>
<keyword evidence="3" id="KW-1185">Reference proteome</keyword>
<proteinExistence type="predicted"/>
<dbReference type="Proteomes" id="UP001420932">
    <property type="component" value="Unassembled WGS sequence"/>
</dbReference>
<organism evidence="2 3">
    <name type="scientific">Stephania yunnanensis</name>
    <dbReference type="NCBI Taxonomy" id="152371"/>
    <lineage>
        <taxon>Eukaryota</taxon>
        <taxon>Viridiplantae</taxon>
        <taxon>Streptophyta</taxon>
        <taxon>Embryophyta</taxon>
        <taxon>Tracheophyta</taxon>
        <taxon>Spermatophyta</taxon>
        <taxon>Magnoliopsida</taxon>
        <taxon>Ranunculales</taxon>
        <taxon>Menispermaceae</taxon>
        <taxon>Menispermoideae</taxon>
        <taxon>Cissampelideae</taxon>
        <taxon>Stephania</taxon>
    </lineage>
</organism>
<comment type="caution">
    <text evidence="2">The sequence shown here is derived from an EMBL/GenBank/DDBJ whole genome shotgun (WGS) entry which is preliminary data.</text>
</comment>
<dbReference type="AlphaFoldDB" id="A0AAP0KFG5"/>
<feature type="compositionally biased region" description="Low complexity" evidence="1">
    <location>
        <begin position="23"/>
        <end position="39"/>
    </location>
</feature>
<feature type="region of interest" description="Disordered" evidence="1">
    <location>
        <begin position="1"/>
        <end position="74"/>
    </location>
</feature>
<protein>
    <submittedName>
        <fullName evidence="2">Uncharacterized protein</fullName>
    </submittedName>
</protein>
<sequence length="135" mass="14920">MAANRSCGQRLARRRGSGGAGSGAPAVARQPLQRQAGRTGRQRQRENQLGGDERRAATSVAPRRARAATTSVAMARRRHRRLLGSGVGAVIRRRTDRPSTWSAIRRISTMRWSSYDEPWESGDWRLIGVPPLAYS</sequence>
<reference evidence="2 3" key="1">
    <citation type="submission" date="2024-01" db="EMBL/GenBank/DDBJ databases">
        <title>Genome assemblies of Stephania.</title>
        <authorList>
            <person name="Yang L."/>
        </authorList>
    </citation>
    <scope>NUCLEOTIDE SEQUENCE [LARGE SCALE GENOMIC DNA]</scope>
    <source>
        <strain evidence="2">YNDBR</strain>
        <tissue evidence="2">Leaf</tissue>
    </source>
</reference>